<accession>A0ABS2QFL8</accession>
<evidence type="ECO:0000256" key="2">
    <source>
        <dbReference type="ARBA" id="ARBA00019841"/>
    </source>
</evidence>
<evidence type="ECO:0000259" key="9">
    <source>
        <dbReference type="Pfam" id="PF17768"/>
    </source>
</evidence>
<organism evidence="10 11">
    <name type="scientific">Peribacillus deserti</name>
    <dbReference type="NCBI Taxonomy" id="673318"/>
    <lineage>
        <taxon>Bacteria</taxon>
        <taxon>Bacillati</taxon>
        <taxon>Bacillota</taxon>
        <taxon>Bacilli</taxon>
        <taxon>Bacillales</taxon>
        <taxon>Bacillaceae</taxon>
        <taxon>Peribacillus</taxon>
    </lineage>
</organism>
<dbReference type="InterPro" id="IPR041122">
    <property type="entry name" value="RecJ_OB"/>
</dbReference>
<dbReference type="InterPro" id="IPR018779">
    <property type="entry name" value="RecJ_C"/>
</dbReference>
<dbReference type="InterPro" id="IPR003156">
    <property type="entry name" value="DHHA1_dom"/>
</dbReference>
<evidence type="ECO:0000313" key="10">
    <source>
        <dbReference type="EMBL" id="MBM7691887.1"/>
    </source>
</evidence>
<dbReference type="Pfam" id="PF02272">
    <property type="entry name" value="DHHA1"/>
    <property type="match status" value="1"/>
</dbReference>
<dbReference type="Gene3D" id="3.90.1640.30">
    <property type="match status" value="1"/>
</dbReference>
<comment type="caution">
    <text evidence="10">The sequence shown here is derived from an EMBL/GenBank/DDBJ whole genome shotgun (WGS) entry which is preliminary data.</text>
</comment>
<protein>
    <recommendedName>
        <fullName evidence="2">Single-stranded-DNA-specific exonuclease RecJ</fullName>
    </recommendedName>
</protein>
<evidence type="ECO:0000259" key="6">
    <source>
        <dbReference type="Pfam" id="PF01368"/>
    </source>
</evidence>
<feature type="domain" description="DHHA1" evidence="7">
    <location>
        <begin position="348"/>
        <end position="440"/>
    </location>
</feature>
<keyword evidence="11" id="KW-1185">Reference proteome</keyword>
<dbReference type="Pfam" id="PF01368">
    <property type="entry name" value="DHH"/>
    <property type="match status" value="1"/>
</dbReference>
<evidence type="ECO:0000259" key="7">
    <source>
        <dbReference type="Pfam" id="PF02272"/>
    </source>
</evidence>
<dbReference type="RefSeq" id="WP_204540290.1">
    <property type="nucleotide sequence ID" value="NZ_JAFBFI010000004.1"/>
</dbReference>
<dbReference type="PANTHER" id="PTHR30255">
    <property type="entry name" value="SINGLE-STRANDED-DNA-SPECIFIC EXONUCLEASE RECJ"/>
    <property type="match status" value="1"/>
</dbReference>
<dbReference type="InterPro" id="IPR004610">
    <property type="entry name" value="RecJ"/>
</dbReference>
<dbReference type="Pfam" id="PF17768">
    <property type="entry name" value="RecJ_OB"/>
    <property type="match status" value="1"/>
</dbReference>
<sequence>MLKSKTRWIVNESDSETVNDLVQQLNITPLAAKLLVNRGLASAESARTFLFNNDEPFHDPFLFNDMQKAVDRIYKAIDKKEKILIFGDYDADGVSSTAILMITLKELGARVEYYIPNRFTEGYGPNIPAFEQALNNGVSLIITVDTGISAVKEAEFLQNAGVDYIITDHHEPGAELPAALAIIHPKLPGSNYPYKDLAGVGVAFKLAHALKGELPEELLDIASIGTIADLVPLFGENRLIAARGIKKLRHTSRPGFLAMFKTANIKQREINEESIGFGLAPRINAAGRLDSAYPAVELLLSNDSEEAQIIASEINEMNKERQKIVSETVEEAIREVEDHYPPDSNGILVIGKEGWNPGIVGIVASKLVDKFYRPAIVLSFDEEKGIAKGSARSIEGFDLFANLSKCRDILPHFGGHPMAAGMTLNLEDVQELRTRLNKLAGEQLSEEDYTPITKLDSKITLEEISLSAIEELEMLAPFGMGNPKPLILIESVPMDSIKKIGADQKHLKIILDNGEAELDGVGFGLGVHYDHISPYSRVSVIGELSINEWNNVRKPQIFLADLSVSDWQLFDCRGVRPVSKWLDHIPEGTLRLIVFNESTLNGLNDELKSKAVLLEETTENMDALDGMNLVLFDMPKSSAALEKLLKGRQPERIYAHFHQVQNHFFSTRPTREHFKWFYAFLAKRETFNLKTHGDQLAKYRGWTKETVEFMSQVFFELEFVRIDNGLITLNKNVKKRELSDSDTYRQKQEQFELEQALLYSSYRELYDKFNQLIEETVFLEEDNKQWI</sequence>
<feature type="domain" description="DDH" evidence="6">
    <location>
        <begin position="82"/>
        <end position="226"/>
    </location>
</feature>
<dbReference type="Pfam" id="PF10141">
    <property type="entry name" value="ssDNA-exonuc_C"/>
    <property type="match status" value="1"/>
</dbReference>
<proteinExistence type="inferred from homology"/>
<evidence type="ECO:0000256" key="5">
    <source>
        <dbReference type="ARBA" id="ARBA00022839"/>
    </source>
</evidence>
<dbReference type="NCBIfam" id="TIGR00644">
    <property type="entry name" value="recJ"/>
    <property type="match status" value="1"/>
</dbReference>
<dbReference type="InterPro" id="IPR038763">
    <property type="entry name" value="DHH_sf"/>
</dbReference>
<evidence type="ECO:0000256" key="3">
    <source>
        <dbReference type="ARBA" id="ARBA00022722"/>
    </source>
</evidence>
<name>A0ABS2QFL8_9BACI</name>
<evidence type="ECO:0000259" key="8">
    <source>
        <dbReference type="Pfam" id="PF10141"/>
    </source>
</evidence>
<dbReference type="Gene3D" id="3.10.310.30">
    <property type="match status" value="1"/>
</dbReference>
<dbReference type="SUPFAM" id="SSF64182">
    <property type="entry name" value="DHH phosphoesterases"/>
    <property type="match status" value="1"/>
</dbReference>
<comment type="similarity">
    <text evidence="1">Belongs to the RecJ family.</text>
</comment>
<keyword evidence="5 10" id="KW-0269">Exonuclease</keyword>
<gene>
    <name evidence="10" type="ORF">JOC77_001297</name>
</gene>
<dbReference type="PANTHER" id="PTHR30255:SF2">
    <property type="entry name" value="SINGLE-STRANDED-DNA-SPECIFIC EXONUCLEASE RECJ"/>
    <property type="match status" value="1"/>
</dbReference>
<evidence type="ECO:0000256" key="4">
    <source>
        <dbReference type="ARBA" id="ARBA00022801"/>
    </source>
</evidence>
<evidence type="ECO:0000256" key="1">
    <source>
        <dbReference type="ARBA" id="ARBA00005915"/>
    </source>
</evidence>
<keyword evidence="3" id="KW-0540">Nuclease</keyword>
<dbReference type="InterPro" id="IPR051673">
    <property type="entry name" value="SSDNA_exonuclease_RecJ"/>
</dbReference>
<dbReference type="GO" id="GO:0004527">
    <property type="term" value="F:exonuclease activity"/>
    <property type="evidence" value="ECO:0007669"/>
    <property type="project" value="UniProtKB-KW"/>
</dbReference>
<feature type="domain" description="RecJ OB" evidence="9">
    <location>
        <begin position="456"/>
        <end position="561"/>
    </location>
</feature>
<feature type="domain" description="Single-stranded-DNA-specific exonuclease RecJ C-terminal" evidence="8">
    <location>
        <begin position="568"/>
        <end position="766"/>
    </location>
</feature>
<dbReference type="Proteomes" id="UP000823486">
    <property type="component" value="Unassembled WGS sequence"/>
</dbReference>
<dbReference type="InterPro" id="IPR001667">
    <property type="entry name" value="DDH_dom"/>
</dbReference>
<dbReference type="EMBL" id="JAFBFI010000004">
    <property type="protein sequence ID" value="MBM7691887.1"/>
    <property type="molecule type" value="Genomic_DNA"/>
</dbReference>
<keyword evidence="4 10" id="KW-0378">Hydrolase</keyword>
<evidence type="ECO:0000313" key="11">
    <source>
        <dbReference type="Proteomes" id="UP000823486"/>
    </source>
</evidence>
<reference evidence="10 11" key="1">
    <citation type="submission" date="2021-01" db="EMBL/GenBank/DDBJ databases">
        <title>Genomic Encyclopedia of Type Strains, Phase IV (KMG-IV): sequencing the most valuable type-strain genomes for metagenomic binning, comparative biology and taxonomic classification.</title>
        <authorList>
            <person name="Goeker M."/>
        </authorList>
    </citation>
    <scope>NUCLEOTIDE SEQUENCE [LARGE SCALE GENOMIC DNA]</scope>
    <source>
        <strain evidence="10 11">DSM 105482</strain>
    </source>
</reference>